<dbReference type="EMBL" id="MN059595">
    <property type="protein sequence ID" value="QED45231.1"/>
    <property type="molecule type" value="Genomic_RNA"/>
</dbReference>
<accession>A0A6M2YZW7</accession>
<name>A0A6M2YZW7_9POTV</name>
<gene>
    <name evidence="1" type="primary">ORF2</name>
</gene>
<sequence length="77" mass="9102">MLRRNLYGTLARIKFIGKMCVRMGKAKMRTTVLKHFKPERFECAKRQCEELFESVFKMHCDGNKSASFKFLFTNDSN</sequence>
<organism evidence="1">
    <name type="scientific">Onion yellow dwarf virus</name>
    <dbReference type="NCBI Taxonomy" id="43130"/>
    <lineage>
        <taxon>Viruses</taxon>
        <taxon>Riboviria</taxon>
        <taxon>Orthornavirae</taxon>
        <taxon>Pisuviricota</taxon>
        <taxon>Stelpaviricetes</taxon>
        <taxon>Patatavirales</taxon>
        <taxon>Potyviridae</taxon>
        <taxon>Potyvirus</taxon>
        <taxon>Potyvirus cepae</taxon>
    </lineage>
</organism>
<protein>
    <submittedName>
        <fullName evidence="1">PIPO</fullName>
    </submittedName>
</protein>
<evidence type="ECO:0000313" key="1">
    <source>
        <dbReference type="EMBL" id="QED45231.1"/>
    </source>
</evidence>
<reference evidence="1" key="1">
    <citation type="submission" date="2019-06" db="EMBL/GenBank/DDBJ databases">
        <authorList>
            <person name="Jo Y."/>
            <person name="Cho W.K."/>
        </authorList>
    </citation>
    <scope>NUCLEOTIDE SEQUENCE</scope>
    <source>
        <strain evidence="1">G63</strain>
    </source>
</reference>
<proteinExistence type="predicted"/>